<organism evidence="1 2">
    <name type="scientific">Nitrospina watsonii</name>
    <dbReference type="NCBI Taxonomy" id="1323948"/>
    <lineage>
        <taxon>Bacteria</taxon>
        <taxon>Pseudomonadati</taxon>
        <taxon>Nitrospinota/Tectimicrobiota group</taxon>
        <taxon>Nitrospinota</taxon>
        <taxon>Nitrospinia</taxon>
        <taxon>Nitrospinales</taxon>
        <taxon>Nitrospinaceae</taxon>
        <taxon>Nitrospina</taxon>
    </lineage>
</organism>
<accession>A0ABM9HAF7</accession>
<gene>
    <name evidence="1" type="ORF">NSPWAT_0263</name>
</gene>
<proteinExistence type="predicted"/>
<dbReference type="RefSeq" id="WP_282010086.1">
    <property type="nucleotide sequence ID" value="NZ_OX336137.1"/>
</dbReference>
<evidence type="ECO:0008006" key="3">
    <source>
        <dbReference type="Google" id="ProtNLM"/>
    </source>
</evidence>
<evidence type="ECO:0000313" key="1">
    <source>
        <dbReference type="EMBL" id="CAI2717122.1"/>
    </source>
</evidence>
<sequence length="133" mass="14906">MNKEMQLWWIKPVCAVLTAVSLIIGSAGNARSEMPVEPPVEQAIEVETHPSLGVVFSYADGSRFAHPKKGAVEYLPSGEERMEVRPELGEVWYITASGAWYTLTLEPTFYYETVSGQYRSLIQKSWSACVCDR</sequence>
<reference evidence="1 2" key="1">
    <citation type="submission" date="2022-09" db="EMBL/GenBank/DDBJ databases">
        <authorList>
            <person name="Kop L."/>
        </authorList>
    </citation>
    <scope>NUCLEOTIDE SEQUENCE [LARGE SCALE GENOMIC DNA]</scope>
    <source>
        <strain evidence="1 2">347</strain>
    </source>
</reference>
<name>A0ABM9HAF7_9BACT</name>
<protein>
    <recommendedName>
        <fullName evidence="3">YHS domain-containing protein</fullName>
    </recommendedName>
</protein>
<keyword evidence="2" id="KW-1185">Reference proteome</keyword>
<dbReference type="Proteomes" id="UP001157733">
    <property type="component" value="Chromosome"/>
</dbReference>
<dbReference type="EMBL" id="OX336137">
    <property type="protein sequence ID" value="CAI2717122.1"/>
    <property type="molecule type" value="Genomic_DNA"/>
</dbReference>
<evidence type="ECO:0000313" key="2">
    <source>
        <dbReference type="Proteomes" id="UP001157733"/>
    </source>
</evidence>